<sequence>MPVRFRTPRSRPVTATHREITRHH</sequence>
<evidence type="ECO:0000256" key="1">
    <source>
        <dbReference type="SAM" id="MobiDB-lite"/>
    </source>
</evidence>
<name>A0A0E9QDC1_ANGAN</name>
<reference evidence="2" key="1">
    <citation type="submission" date="2014-11" db="EMBL/GenBank/DDBJ databases">
        <authorList>
            <person name="Amaro Gonzalez C."/>
        </authorList>
    </citation>
    <scope>NUCLEOTIDE SEQUENCE</scope>
</reference>
<dbReference type="AlphaFoldDB" id="A0A0E9QDC1"/>
<accession>A0A0E9QDC1</accession>
<proteinExistence type="predicted"/>
<protein>
    <submittedName>
        <fullName evidence="2">Uncharacterized protein</fullName>
    </submittedName>
</protein>
<organism evidence="2">
    <name type="scientific">Anguilla anguilla</name>
    <name type="common">European freshwater eel</name>
    <name type="synonym">Muraena anguilla</name>
    <dbReference type="NCBI Taxonomy" id="7936"/>
    <lineage>
        <taxon>Eukaryota</taxon>
        <taxon>Metazoa</taxon>
        <taxon>Chordata</taxon>
        <taxon>Craniata</taxon>
        <taxon>Vertebrata</taxon>
        <taxon>Euteleostomi</taxon>
        <taxon>Actinopterygii</taxon>
        <taxon>Neopterygii</taxon>
        <taxon>Teleostei</taxon>
        <taxon>Anguilliformes</taxon>
        <taxon>Anguillidae</taxon>
        <taxon>Anguilla</taxon>
    </lineage>
</organism>
<dbReference type="EMBL" id="GBXM01093808">
    <property type="protein sequence ID" value="JAH14769.1"/>
    <property type="molecule type" value="Transcribed_RNA"/>
</dbReference>
<feature type="region of interest" description="Disordered" evidence="1">
    <location>
        <begin position="1"/>
        <end position="24"/>
    </location>
</feature>
<evidence type="ECO:0000313" key="2">
    <source>
        <dbReference type="EMBL" id="JAH14769.1"/>
    </source>
</evidence>
<reference evidence="2" key="2">
    <citation type="journal article" date="2015" name="Fish Shellfish Immunol.">
        <title>Early steps in the European eel (Anguilla anguilla)-Vibrio vulnificus interaction in the gills: Role of the RtxA13 toxin.</title>
        <authorList>
            <person name="Callol A."/>
            <person name="Pajuelo D."/>
            <person name="Ebbesson L."/>
            <person name="Teles M."/>
            <person name="MacKenzie S."/>
            <person name="Amaro C."/>
        </authorList>
    </citation>
    <scope>NUCLEOTIDE SEQUENCE</scope>
</reference>